<evidence type="ECO:0000256" key="3">
    <source>
        <dbReference type="SAM" id="SignalP"/>
    </source>
</evidence>
<feature type="domain" description="Periplasmic binding protein" evidence="4">
    <location>
        <begin position="37"/>
        <end position="303"/>
    </location>
</feature>
<comment type="subcellular location">
    <subcellularLocation>
        <location evidence="1">Cell envelope</location>
    </subcellularLocation>
</comment>
<comment type="caution">
    <text evidence="5">The sequence shown here is derived from an EMBL/GenBank/DDBJ whole genome shotgun (WGS) entry which is preliminary data.</text>
</comment>
<dbReference type="GO" id="GO:0030246">
    <property type="term" value="F:carbohydrate binding"/>
    <property type="evidence" value="ECO:0007669"/>
    <property type="project" value="TreeGrafter"/>
</dbReference>
<dbReference type="InterPro" id="IPR028082">
    <property type="entry name" value="Peripla_BP_I"/>
</dbReference>
<name>A0AA87NTS4_TREMD</name>
<sequence length="359" mass="38462">MKKLMSIMLAALLVGVPVFAGGSSDQGSGGSKKDVVVVFIPKISGNAFFEVANEGAQKLAKQVGFTVKYDGSPDAAVANQVNIINNAIQQGADAISISTVDAAGVDQALKAARKAGLAVMTWDSDSNPDARQLMTSQGTPDILGKMLVDMGVTSLKERGKNPDTDVIKYCWHYSQATVTDQNSWHVAGEAYIRQKYPKWVNVAPDNYYSNQDAERAITVGEAVLSAHKDIDLIICNDSTALPGQCQAAQNLGLNQKKVTITGFATPNAIKGYCRAGILTRWGLWDCGIQGAISCYLAYWAATGHSMKVGDTIDIPTIGKVTIQPNTVLDPKSYTANDSGVVLLPERAVFTKENMDKYNF</sequence>
<keyword evidence="3" id="KW-0732">Signal</keyword>
<protein>
    <recommendedName>
        <fullName evidence="4">Periplasmic binding protein domain-containing protein</fullName>
    </recommendedName>
</protein>
<dbReference type="PANTHER" id="PTHR30036:SF7">
    <property type="entry name" value="ABC TRANSPORTER PERIPLASMIC-BINDING PROTEIN YPHF"/>
    <property type="match status" value="1"/>
</dbReference>
<reference evidence="5 6" key="1">
    <citation type="submission" date="2013-04" db="EMBL/GenBank/DDBJ databases">
        <title>The Genome Sequence of Treponema medium ATCC 700293.</title>
        <authorList>
            <consortium name="The Broad Institute Genomics Platform"/>
            <person name="Earl A."/>
            <person name="Ward D."/>
            <person name="Feldgarden M."/>
            <person name="Gevers D."/>
            <person name="Leonetti C."/>
            <person name="Blanton J.M."/>
            <person name="Dewhirst F.E."/>
            <person name="Izard J."/>
            <person name="Walker B."/>
            <person name="Young S."/>
            <person name="Zeng Q."/>
            <person name="Gargeya S."/>
            <person name="Fitzgerald M."/>
            <person name="Haas B."/>
            <person name="Abouelleil A."/>
            <person name="Allen A.W."/>
            <person name="Alvarado L."/>
            <person name="Arachchi H.M."/>
            <person name="Berlin A.M."/>
            <person name="Chapman S.B."/>
            <person name="Gainer-Dewar J."/>
            <person name="Goldberg J."/>
            <person name="Griggs A."/>
            <person name="Gujja S."/>
            <person name="Hansen M."/>
            <person name="Howarth C."/>
            <person name="Imamovic A."/>
            <person name="Ireland A."/>
            <person name="Larimer J."/>
            <person name="McCowan C."/>
            <person name="Murphy C."/>
            <person name="Pearson M."/>
            <person name="Poon T.W."/>
            <person name="Priest M."/>
            <person name="Roberts A."/>
            <person name="Saif S."/>
            <person name="Shea T."/>
            <person name="Sisk P."/>
            <person name="Sykes S."/>
            <person name="Wortman J."/>
            <person name="Nusbaum C."/>
            <person name="Birren B."/>
        </authorList>
    </citation>
    <scope>NUCLEOTIDE SEQUENCE [LARGE SCALE GENOMIC DNA]</scope>
    <source>
        <strain evidence="5 6">ATCC 700293</strain>
    </source>
</reference>
<dbReference type="Pfam" id="PF13407">
    <property type="entry name" value="Peripla_BP_4"/>
    <property type="match status" value="1"/>
</dbReference>
<dbReference type="Proteomes" id="UP000014634">
    <property type="component" value="Unassembled WGS sequence"/>
</dbReference>
<evidence type="ECO:0000256" key="2">
    <source>
        <dbReference type="ARBA" id="ARBA00007639"/>
    </source>
</evidence>
<dbReference type="RefSeq" id="WP_016522510.1">
    <property type="nucleotide sequence ID" value="NZ_KE332517.1"/>
</dbReference>
<dbReference type="InterPro" id="IPR025997">
    <property type="entry name" value="SBP_2_dom"/>
</dbReference>
<feature type="signal peptide" evidence="3">
    <location>
        <begin position="1"/>
        <end position="20"/>
    </location>
</feature>
<evidence type="ECO:0000259" key="4">
    <source>
        <dbReference type="Pfam" id="PF13407"/>
    </source>
</evidence>
<evidence type="ECO:0000313" key="6">
    <source>
        <dbReference type="Proteomes" id="UP000014634"/>
    </source>
</evidence>
<proteinExistence type="inferred from homology"/>
<dbReference type="EMBL" id="ATFE01000003">
    <property type="protein sequence ID" value="EPF29815.1"/>
    <property type="molecule type" value="Genomic_DNA"/>
</dbReference>
<dbReference type="PANTHER" id="PTHR30036">
    <property type="entry name" value="D-XYLOSE-BINDING PERIPLASMIC PROTEIN"/>
    <property type="match status" value="1"/>
</dbReference>
<dbReference type="AlphaFoldDB" id="A0AA87NTS4"/>
<evidence type="ECO:0000256" key="1">
    <source>
        <dbReference type="ARBA" id="ARBA00004196"/>
    </source>
</evidence>
<feature type="chain" id="PRO_5041697697" description="Periplasmic binding protein domain-containing protein" evidence="3">
    <location>
        <begin position="21"/>
        <end position="359"/>
    </location>
</feature>
<evidence type="ECO:0000313" key="5">
    <source>
        <dbReference type="EMBL" id="EPF29815.1"/>
    </source>
</evidence>
<accession>A0AA87NTS4</accession>
<dbReference type="GO" id="GO:0030288">
    <property type="term" value="C:outer membrane-bounded periplasmic space"/>
    <property type="evidence" value="ECO:0007669"/>
    <property type="project" value="TreeGrafter"/>
</dbReference>
<gene>
    <name evidence="5" type="ORF">HMPREF9195_00529</name>
</gene>
<dbReference type="SUPFAM" id="SSF53822">
    <property type="entry name" value="Periplasmic binding protein-like I"/>
    <property type="match status" value="1"/>
</dbReference>
<comment type="similarity">
    <text evidence="2">Belongs to the bacterial solute-binding protein 2 family.</text>
</comment>
<organism evidence="5 6">
    <name type="scientific">Treponema medium ATCC 700293</name>
    <dbReference type="NCBI Taxonomy" id="1125700"/>
    <lineage>
        <taxon>Bacteria</taxon>
        <taxon>Pseudomonadati</taxon>
        <taxon>Spirochaetota</taxon>
        <taxon>Spirochaetia</taxon>
        <taxon>Spirochaetales</taxon>
        <taxon>Treponemataceae</taxon>
        <taxon>Treponema</taxon>
    </lineage>
</organism>
<dbReference type="Gene3D" id="3.40.50.2300">
    <property type="match status" value="2"/>
</dbReference>
<dbReference type="InterPro" id="IPR050555">
    <property type="entry name" value="Bact_Solute-Bind_Prot2"/>
</dbReference>